<dbReference type="Pfam" id="PF01424">
    <property type="entry name" value="R3H"/>
    <property type="match status" value="1"/>
</dbReference>
<name>A0A0B8MYJ2_TALPI</name>
<feature type="region of interest" description="Disordered" evidence="1">
    <location>
        <begin position="154"/>
        <end position="186"/>
    </location>
</feature>
<proteinExistence type="predicted"/>
<feature type="region of interest" description="Disordered" evidence="1">
    <location>
        <begin position="57"/>
        <end position="136"/>
    </location>
</feature>
<keyword evidence="4" id="KW-1185">Reference proteome</keyword>
<dbReference type="PANTHER" id="PTHR12360">
    <property type="entry name" value="NUCLEAR TRANSCRIPTION FACTOR, X-BOX BINDING 1 NFX1"/>
    <property type="match status" value="1"/>
</dbReference>
<feature type="compositionally biased region" description="Polar residues" evidence="1">
    <location>
        <begin position="71"/>
        <end position="86"/>
    </location>
</feature>
<dbReference type="GO" id="GO:0000981">
    <property type="term" value="F:DNA-binding transcription factor activity, RNA polymerase II-specific"/>
    <property type="evidence" value="ECO:0007669"/>
    <property type="project" value="TreeGrafter"/>
</dbReference>
<dbReference type="AlphaFoldDB" id="A0A0B8MYJ2"/>
<dbReference type="CDD" id="cd06006">
    <property type="entry name" value="R3H_unknown_2"/>
    <property type="match status" value="1"/>
</dbReference>
<dbReference type="InterPro" id="IPR001374">
    <property type="entry name" value="R3H_dom"/>
</dbReference>
<feature type="region of interest" description="Disordered" evidence="1">
    <location>
        <begin position="368"/>
        <end position="398"/>
    </location>
</feature>
<accession>A0A0B8MYJ2</accession>
<dbReference type="GO" id="GO:0000977">
    <property type="term" value="F:RNA polymerase II transcription regulatory region sequence-specific DNA binding"/>
    <property type="evidence" value="ECO:0007669"/>
    <property type="project" value="TreeGrafter"/>
</dbReference>
<dbReference type="PANTHER" id="PTHR12360:SF12">
    <property type="entry name" value="TRANSCRIPTIONAL REPRESSOR NF-X1"/>
    <property type="match status" value="1"/>
</dbReference>
<feature type="compositionally biased region" description="Polar residues" evidence="1">
    <location>
        <begin position="384"/>
        <end position="396"/>
    </location>
</feature>
<dbReference type="SMART" id="SM00393">
    <property type="entry name" value="R3H"/>
    <property type="match status" value="1"/>
</dbReference>
<protein>
    <submittedName>
        <fullName evidence="3">NF-X1 finger transcription factor</fullName>
    </submittedName>
</protein>
<dbReference type="GO" id="GO:0000122">
    <property type="term" value="P:negative regulation of transcription by RNA polymerase II"/>
    <property type="evidence" value="ECO:0007669"/>
    <property type="project" value="TreeGrafter"/>
</dbReference>
<dbReference type="GO" id="GO:0005634">
    <property type="term" value="C:nucleus"/>
    <property type="evidence" value="ECO:0007669"/>
    <property type="project" value="TreeGrafter"/>
</dbReference>
<feature type="compositionally biased region" description="Basic and acidic residues" evidence="1">
    <location>
        <begin position="698"/>
        <end position="719"/>
    </location>
</feature>
<dbReference type="InterPro" id="IPR034077">
    <property type="entry name" value="R3H_FAP1"/>
</dbReference>
<dbReference type="Proteomes" id="UP000053095">
    <property type="component" value="Unassembled WGS sequence"/>
</dbReference>
<feature type="region of interest" description="Disordered" evidence="1">
    <location>
        <begin position="684"/>
        <end position="734"/>
    </location>
</feature>
<feature type="domain" description="R3H" evidence="2">
    <location>
        <begin position="461"/>
        <end position="524"/>
    </location>
</feature>
<feature type="compositionally biased region" description="Acidic residues" evidence="1">
    <location>
        <begin position="684"/>
        <end position="697"/>
    </location>
</feature>
<organism evidence="3 4">
    <name type="scientific">Talaromyces pinophilus</name>
    <name type="common">Penicillium pinophilum</name>
    <dbReference type="NCBI Taxonomy" id="128442"/>
    <lineage>
        <taxon>Eukaryota</taxon>
        <taxon>Fungi</taxon>
        <taxon>Dikarya</taxon>
        <taxon>Ascomycota</taxon>
        <taxon>Pezizomycotina</taxon>
        <taxon>Eurotiomycetes</taxon>
        <taxon>Eurotiomycetidae</taxon>
        <taxon>Eurotiales</taxon>
        <taxon>Trichocomaceae</taxon>
        <taxon>Talaromyces</taxon>
        <taxon>Talaromyces sect. Talaromyces</taxon>
    </lineage>
</organism>
<dbReference type="InterPro" id="IPR034078">
    <property type="entry name" value="NFX1_fam"/>
</dbReference>
<feature type="compositionally biased region" description="Polar residues" evidence="1">
    <location>
        <begin position="602"/>
        <end position="613"/>
    </location>
</feature>
<sequence length="734" mass="79907">MANKLFQWRAQKTAPEDTHGFADEGEEDLAEVLTEAEDAVMVEVKLEMEQMKLLMPACQIAPRHRHREQTQDTSTEGNTPPNTSSDRPSRRRNRKPASLHTHDRPPTRVGGRSFGGRLTRGDGDATANPSLPPVISGVEHDQLHADVPEFVPGQVHSHHVHDSNSGPQPIKKAQNHPPKVTTKSTAPDIATRTHEDIANGLYECPICTNELGRKSGRRMKVQLFNSVKLRMARMLSECGAALDVTFLTMSSQRITHVGVRRSLILARYLESHLTPVDKPALEVENDALILAIQPVTQALAHHVPLWDLPKTVFAERIQRRSDVSTRTTLTVGVVERFVATCSPAVNTLVRGLVMKGFADLAKRKSTPAATAGKEKRCNAARSVTKGQTAQNETPPATASLKCDDECARLERNRTLASALKVDIDPSTTLAQNASSQLPSTNMPYSEETLDLYVQISSSATLSTLQDYEATLHSLAASATQRSVRFQPAKAPLRAFVHSLAADWGFASESFDPEPHRHVFVLKPTQWTSPGLGLGSGIGIRGISVGECVRVRDRELFKEREARRVAAAEAKALRDALKATSAETGDGGGGWAQVASTRKRQTDNNSPASITRSGTPLAALGGRGFGTGSMYAALGLDVSSSFSSANTIPSKKKDGLLVLRSGVGSSKKKSELPQQNFEDLADSWEEQVEHEEQQEKEEEEKRRSSEETERLDSDQHKLALDENAGVGGNAMISSN</sequence>
<evidence type="ECO:0000313" key="3">
    <source>
        <dbReference type="EMBL" id="GAM43154.1"/>
    </source>
</evidence>
<dbReference type="FunFam" id="3.30.1370.50:FF:000006">
    <property type="entry name" value="NF-X1 finger transcription factor"/>
    <property type="match status" value="1"/>
</dbReference>
<reference evidence="4" key="1">
    <citation type="journal article" date="2015" name="Genome Announc.">
        <title>Draft genome sequence of Talaromyces cellulolyticus strain Y-94, a source of lignocellulosic biomass-degrading enzymes.</title>
        <authorList>
            <person name="Fujii T."/>
            <person name="Koike H."/>
            <person name="Sawayama S."/>
            <person name="Yano S."/>
            <person name="Inoue H."/>
        </authorList>
    </citation>
    <scope>NUCLEOTIDE SEQUENCE [LARGE SCALE GENOMIC DNA]</scope>
    <source>
        <strain evidence="4">Y-94</strain>
    </source>
</reference>
<evidence type="ECO:0000313" key="4">
    <source>
        <dbReference type="Proteomes" id="UP000053095"/>
    </source>
</evidence>
<dbReference type="InterPro" id="IPR036867">
    <property type="entry name" value="R3H_dom_sf"/>
</dbReference>
<dbReference type="EMBL" id="DF933843">
    <property type="protein sequence ID" value="GAM43154.1"/>
    <property type="molecule type" value="Genomic_DNA"/>
</dbReference>
<feature type="region of interest" description="Disordered" evidence="1">
    <location>
        <begin position="1"/>
        <end position="24"/>
    </location>
</feature>
<dbReference type="Gene3D" id="3.30.1370.50">
    <property type="entry name" value="R3H-like domain"/>
    <property type="match status" value="1"/>
</dbReference>
<feature type="region of interest" description="Disordered" evidence="1">
    <location>
        <begin position="580"/>
        <end position="618"/>
    </location>
</feature>
<evidence type="ECO:0000259" key="2">
    <source>
        <dbReference type="PROSITE" id="PS51061"/>
    </source>
</evidence>
<dbReference type="SUPFAM" id="SSF82708">
    <property type="entry name" value="R3H domain"/>
    <property type="match status" value="1"/>
</dbReference>
<dbReference type="PROSITE" id="PS51061">
    <property type="entry name" value="R3H"/>
    <property type="match status" value="1"/>
</dbReference>
<gene>
    <name evidence="3" type="ORF">TCE0_047r17732</name>
</gene>
<evidence type="ECO:0000256" key="1">
    <source>
        <dbReference type="SAM" id="MobiDB-lite"/>
    </source>
</evidence>